<feature type="region of interest" description="Disordered" evidence="11">
    <location>
        <begin position="374"/>
        <end position="468"/>
    </location>
</feature>
<proteinExistence type="inferred from homology"/>
<keyword evidence="7 10" id="KW-0445">Lipid transport</keyword>
<keyword evidence="5 10" id="KW-0256">Endoplasmic reticulum</keyword>
<evidence type="ECO:0000256" key="3">
    <source>
        <dbReference type="ARBA" id="ARBA00022448"/>
    </source>
</evidence>
<keyword evidence="6 10" id="KW-1133">Transmembrane helix</keyword>
<feature type="region of interest" description="Disordered" evidence="11">
    <location>
        <begin position="308"/>
        <end position="346"/>
    </location>
</feature>
<evidence type="ECO:0000256" key="4">
    <source>
        <dbReference type="ARBA" id="ARBA00022692"/>
    </source>
</evidence>
<evidence type="ECO:0000256" key="8">
    <source>
        <dbReference type="ARBA" id="ARBA00023098"/>
    </source>
</evidence>
<evidence type="ECO:0000313" key="12">
    <source>
        <dbReference type="EMBL" id="KAK0751145.1"/>
    </source>
</evidence>
<dbReference type="GO" id="GO:0097036">
    <property type="term" value="P:regulation of plasma membrane sterol distribution"/>
    <property type="evidence" value="ECO:0007669"/>
    <property type="project" value="UniProtKB-UniRule"/>
</dbReference>
<comment type="similarity">
    <text evidence="2 10">Belongs to the ARV1 family.</text>
</comment>
<feature type="compositionally biased region" description="Polar residues" evidence="11">
    <location>
        <begin position="381"/>
        <end position="391"/>
    </location>
</feature>
<protein>
    <recommendedName>
        <fullName evidence="10">Protein ARV</fullName>
    </recommendedName>
</protein>
<accession>A0AA40F4U3</accession>
<keyword evidence="10" id="KW-0333">Golgi apparatus</keyword>
<keyword evidence="4 10" id="KW-0812">Transmembrane</keyword>
<evidence type="ECO:0000256" key="5">
    <source>
        <dbReference type="ARBA" id="ARBA00022824"/>
    </source>
</evidence>
<keyword evidence="10" id="KW-0746">Sphingolipid metabolism</keyword>
<dbReference type="AlphaFoldDB" id="A0AA40F4U3"/>
<evidence type="ECO:0000256" key="7">
    <source>
        <dbReference type="ARBA" id="ARBA00023055"/>
    </source>
</evidence>
<feature type="compositionally biased region" description="Low complexity" evidence="11">
    <location>
        <begin position="1"/>
        <end position="22"/>
    </location>
</feature>
<feature type="compositionally biased region" description="Low complexity" evidence="11">
    <location>
        <begin position="412"/>
        <end position="437"/>
    </location>
</feature>
<feature type="compositionally biased region" description="Low complexity" evidence="11">
    <location>
        <begin position="121"/>
        <end position="141"/>
    </location>
</feature>
<evidence type="ECO:0000313" key="13">
    <source>
        <dbReference type="Proteomes" id="UP001172155"/>
    </source>
</evidence>
<evidence type="ECO:0000256" key="6">
    <source>
        <dbReference type="ARBA" id="ARBA00022989"/>
    </source>
</evidence>
<evidence type="ECO:0000256" key="11">
    <source>
        <dbReference type="SAM" id="MobiDB-lite"/>
    </source>
</evidence>
<dbReference type="PANTHER" id="PTHR14467:SF0">
    <property type="entry name" value="PROTEIN ARV1"/>
    <property type="match status" value="1"/>
</dbReference>
<dbReference type="Pfam" id="PF04161">
    <property type="entry name" value="Arv1"/>
    <property type="match status" value="1"/>
</dbReference>
<dbReference type="Proteomes" id="UP001172155">
    <property type="component" value="Unassembled WGS sequence"/>
</dbReference>
<feature type="transmembrane region" description="Helical" evidence="10">
    <location>
        <begin position="800"/>
        <end position="820"/>
    </location>
</feature>
<keyword evidence="8 10" id="KW-0443">Lipid metabolism</keyword>
<organism evidence="12 13">
    <name type="scientific">Schizothecium vesticola</name>
    <dbReference type="NCBI Taxonomy" id="314040"/>
    <lineage>
        <taxon>Eukaryota</taxon>
        <taxon>Fungi</taxon>
        <taxon>Dikarya</taxon>
        <taxon>Ascomycota</taxon>
        <taxon>Pezizomycotina</taxon>
        <taxon>Sordariomycetes</taxon>
        <taxon>Sordariomycetidae</taxon>
        <taxon>Sordariales</taxon>
        <taxon>Schizotheciaceae</taxon>
        <taxon>Schizothecium</taxon>
    </lineage>
</organism>
<feature type="compositionally biased region" description="Polar residues" evidence="11">
    <location>
        <begin position="68"/>
        <end position="86"/>
    </location>
</feature>
<evidence type="ECO:0000256" key="10">
    <source>
        <dbReference type="RuleBase" id="RU368065"/>
    </source>
</evidence>
<dbReference type="EMBL" id="JAUKUD010000002">
    <property type="protein sequence ID" value="KAK0751145.1"/>
    <property type="molecule type" value="Genomic_DNA"/>
</dbReference>
<keyword evidence="3 10" id="KW-0813">Transport</keyword>
<dbReference type="GO" id="GO:0016125">
    <property type="term" value="P:sterol metabolic process"/>
    <property type="evidence" value="ECO:0007669"/>
    <property type="project" value="UniProtKB-UniRule"/>
</dbReference>
<feature type="region of interest" description="Disordered" evidence="11">
    <location>
        <begin position="1"/>
        <end position="95"/>
    </location>
</feature>
<gene>
    <name evidence="12" type="ORF">B0T18DRAFT_478213</name>
</gene>
<dbReference type="GO" id="GO:0000139">
    <property type="term" value="C:Golgi membrane"/>
    <property type="evidence" value="ECO:0007669"/>
    <property type="project" value="UniProtKB-SubCell"/>
</dbReference>
<sequence>MSPPSTNRLASSSSSSTLAPTARDPEARPRNRRLATATSSSVFSSPAQSPTRDLHSEPIPASRIGSVTGRNNSGHYVAGSTASRSKNPAAGNGVLFDSSWAPSWASVSQFASSLLAGGGEPAISSGSGSSRQGSRNTSRSGQPSRKDGTHGSVGNWGPEPPSGRKPRAHDIGAGSLVRREAALKAMKTASVLESHEGVNGGLDVTGNFKKRRSDEDLLASAQQQEPPDHLVYIHHVMPNDTYAGIVLKYRCREDAFRKANGLWSRDNIQIRKWLAMPVDACEIRGRPCEGPSTSSSGKVDLLAKTPEVEDPWGGQATAPYDFFGNAASNGHSDQPKPPPDDDRPWTHVRWVSIDSCPHPVEIARVPRKALGYFPPRRKKSIQTISTLSTPRGSVDMPGNPRGSDTGGGLGSPGSSSSRRPTLNPTSTTGTSRTRVSSIGATGGDEMLKPAWMRRPGGVGSMGRGARAPGPERDYFSTWAQKHIPGMDLGSLPSMSIMGSEVARIGFGNAGENRVAIAESPFEDGRTAMSAAAGGGQGNGLDKAAAAVETWLRGAFAKMPGPGTPVLGPRGRTGPGDGVGDLIELTDTNSDDGRGGGSALVLGDVLGPEVFDNGASLSTPPPAQHFMPICIECRHPVKTLWREGGGDKASGHNIRLTVCKNCGRFCDKYVEHDFVVLFIDLVLIKPQVYRHLLHNTLMKDEDKFAPSIIRLGVLLLLFDVYLTWARIERQSGPPDDGDAPASFGRLAQQPIVYQYLFFLVLCTLSTAAFHGSIRFLTSSAYSPLALLGVLPRYSRPNSVSTALLVSSSTKLFPILLVIWDYDVPAAARSLGWAVVANNVEALKILLGCGYGVAALLATAGALSRWAMGRAVLWAAGLEGVDSAGESSVAEDGRALGAMLMYAKDWAGRLAVG</sequence>
<dbReference type="PANTHER" id="PTHR14467">
    <property type="entry name" value="ARV1"/>
    <property type="match status" value="1"/>
</dbReference>
<feature type="transmembrane region" description="Helical" evidence="10">
    <location>
        <begin position="840"/>
        <end position="861"/>
    </location>
</feature>
<comment type="subcellular location">
    <subcellularLocation>
        <location evidence="1 10">Endoplasmic reticulum membrane</location>
        <topology evidence="1 10">Multi-pass membrane protein</topology>
    </subcellularLocation>
    <subcellularLocation>
        <location evidence="10">Golgi apparatus membrane</location>
        <topology evidence="10">Multi-pass membrane protein</topology>
    </subcellularLocation>
</comment>
<evidence type="ECO:0000256" key="1">
    <source>
        <dbReference type="ARBA" id="ARBA00004477"/>
    </source>
</evidence>
<feature type="compositionally biased region" description="Low complexity" evidence="11">
    <location>
        <begin position="35"/>
        <end position="51"/>
    </location>
</feature>
<dbReference type="Gene3D" id="3.10.350.10">
    <property type="entry name" value="LysM domain"/>
    <property type="match status" value="1"/>
</dbReference>
<dbReference type="InterPro" id="IPR018392">
    <property type="entry name" value="LysM"/>
</dbReference>
<keyword evidence="13" id="KW-1185">Reference proteome</keyword>
<evidence type="ECO:0000256" key="9">
    <source>
        <dbReference type="ARBA" id="ARBA00023136"/>
    </source>
</evidence>
<dbReference type="GO" id="GO:0005789">
    <property type="term" value="C:endoplasmic reticulum membrane"/>
    <property type="evidence" value="ECO:0007669"/>
    <property type="project" value="UniProtKB-SubCell"/>
</dbReference>
<feature type="region of interest" description="Disordered" evidence="11">
    <location>
        <begin position="116"/>
        <end position="170"/>
    </location>
</feature>
<dbReference type="InterPro" id="IPR007290">
    <property type="entry name" value="Arv1"/>
</dbReference>
<comment type="caution">
    <text evidence="12">The sequence shown here is derived from an EMBL/GenBank/DDBJ whole genome shotgun (WGS) entry which is preliminary data.</text>
</comment>
<dbReference type="GO" id="GO:0032541">
    <property type="term" value="C:cortical endoplasmic reticulum"/>
    <property type="evidence" value="ECO:0007669"/>
    <property type="project" value="TreeGrafter"/>
</dbReference>
<evidence type="ECO:0000256" key="2">
    <source>
        <dbReference type="ARBA" id="ARBA00009187"/>
    </source>
</evidence>
<dbReference type="GO" id="GO:0006665">
    <property type="term" value="P:sphingolipid metabolic process"/>
    <property type="evidence" value="ECO:0007669"/>
    <property type="project" value="UniProtKB-UniRule"/>
</dbReference>
<name>A0AA40F4U3_9PEZI</name>
<dbReference type="CDD" id="cd00118">
    <property type="entry name" value="LysM"/>
    <property type="match status" value="1"/>
</dbReference>
<feature type="transmembrane region" description="Helical" evidence="10">
    <location>
        <begin position="750"/>
        <end position="768"/>
    </location>
</feature>
<dbReference type="GO" id="GO:0032366">
    <property type="term" value="P:intracellular sterol transport"/>
    <property type="evidence" value="ECO:0007669"/>
    <property type="project" value="UniProtKB-UniRule"/>
</dbReference>
<dbReference type="InterPro" id="IPR036779">
    <property type="entry name" value="LysM_dom_sf"/>
</dbReference>
<comment type="function">
    <text evidence="10">Mediator of sterol homeostasis involved in sterol uptake, trafficking and distribution into membranes.</text>
</comment>
<comment type="function">
    <text evidence="10">Regulates also the sphingolipid metabolism.</text>
</comment>
<reference evidence="12" key="1">
    <citation type="submission" date="2023-06" db="EMBL/GenBank/DDBJ databases">
        <title>Genome-scale phylogeny and comparative genomics of the fungal order Sordariales.</title>
        <authorList>
            <consortium name="Lawrence Berkeley National Laboratory"/>
            <person name="Hensen N."/>
            <person name="Bonometti L."/>
            <person name="Westerberg I."/>
            <person name="Brannstrom I.O."/>
            <person name="Guillou S."/>
            <person name="Cros-Aarteil S."/>
            <person name="Calhoun S."/>
            <person name="Haridas S."/>
            <person name="Kuo A."/>
            <person name="Mondo S."/>
            <person name="Pangilinan J."/>
            <person name="Riley R."/>
            <person name="LaButti K."/>
            <person name="Andreopoulos B."/>
            <person name="Lipzen A."/>
            <person name="Chen C."/>
            <person name="Yanf M."/>
            <person name="Daum C."/>
            <person name="Ng V."/>
            <person name="Clum A."/>
            <person name="Steindorff A."/>
            <person name="Ohm R."/>
            <person name="Martin F."/>
            <person name="Silar P."/>
            <person name="Natvig D."/>
            <person name="Lalanne C."/>
            <person name="Gautier V."/>
            <person name="Ament-velasquez S.L."/>
            <person name="Kruys A."/>
            <person name="Hutchinson M.I."/>
            <person name="Powell A.J."/>
            <person name="Barry K."/>
            <person name="Miller A.N."/>
            <person name="Grigoriev I.V."/>
            <person name="Debuchy R."/>
            <person name="Gladieux P."/>
            <person name="Thoren M.H."/>
            <person name="Johannesson H."/>
        </authorList>
    </citation>
    <scope>NUCLEOTIDE SEQUENCE</scope>
    <source>
        <strain evidence="12">SMH3187-1</strain>
    </source>
</reference>
<keyword evidence="9 10" id="KW-0472">Membrane</keyword>